<comment type="similarity">
    <text evidence="2 13">Belongs to the peptidase M36 family.</text>
</comment>
<dbReference type="GO" id="GO:0005615">
    <property type="term" value="C:extracellular space"/>
    <property type="evidence" value="ECO:0007669"/>
    <property type="project" value="InterPro"/>
</dbReference>
<proteinExistence type="inferred from homology"/>
<dbReference type="AlphaFoldDB" id="A0A0L0ST12"/>
<feature type="binding site" evidence="12">
    <location>
        <position position="242"/>
    </location>
    <ligand>
        <name>Zn(2+)</name>
        <dbReference type="ChEBI" id="CHEBI:29105"/>
        <note>catalytic</note>
    </ligand>
</feature>
<keyword evidence="10 13" id="KW-0865">Zymogen</keyword>
<name>A0A0L0ST12_ALLM3</name>
<evidence type="ECO:0000256" key="5">
    <source>
        <dbReference type="ARBA" id="ARBA00022723"/>
    </source>
</evidence>
<dbReference type="VEuPathDB" id="FungiDB:AMAG_11133"/>
<feature type="chain" id="PRO_5009360882" description="Extracellular metalloproteinase" evidence="13">
    <location>
        <begin position="28"/>
        <end position="698"/>
    </location>
</feature>
<dbReference type="CDD" id="cd09596">
    <property type="entry name" value="M36"/>
    <property type="match status" value="1"/>
</dbReference>
<gene>
    <name evidence="16" type="ORF">AMAG_11133</name>
</gene>
<evidence type="ECO:0000256" key="12">
    <source>
        <dbReference type="PIRSR" id="PIRSR601842-2"/>
    </source>
</evidence>
<accession>A0A0L0ST12</accession>
<feature type="binding site" evidence="12">
    <location>
        <position position="430"/>
    </location>
    <ligand>
        <name>Zn(2+)</name>
        <dbReference type="ChEBI" id="CHEBI:29105"/>
        <note>catalytic</note>
    </ligand>
</feature>
<dbReference type="PRINTS" id="PR00999">
    <property type="entry name" value="FUNGALYSIN"/>
</dbReference>
<comment type="subcellular location">
    <subcellularLocation>
        <location evidence="1 13">Secreted</location>
    </subcellularLocation>
</comment>
<evidence type="ECO:0000256" key="13">
    <source>
        <dbReference type="RuleBase" id="RU364017"/>
    </source>
</evidence>
<dbReference type="PANTHER" id="PTHR33478">
    <property type="entry name" value="EXTRACELLULAR METALLOPROTEINASE MEP"/>
    <property type="match status" value="1"/>
</dbReference>
<dbReference type="GO" id="GO:0004222">
    <property type="term" value="F:metalloendopeptidase activity"/>
    <property type="evidence" value="ECO:0007669"/>
    <property type="project" value="InterPro"/>
</dbReference>
<feature type="binding site" evidence="12">
    <location>
        <position position="456"/>
    </location>
    <ligand>
        <name>Zn(2+)</name>
        <dbReference type="ChEBI" id="CHEBI:29105"/>
        <note>catalytic</note>
    </ligand>
</feature>
<dbReference type="InterPro" id="IPR050371">
    <property type="entry name" value="Fungal_virulence_M36"/>
</dbReference>
<dbReference type="EMBL" id="GG745347">
    <property type="protein sequence ID" value="KNE65515.1"/>
    <property type="molecule type" value="Genomic_DNA"/>
</dbReference>
<dbReference type="SUPFAM" id="SSF55486">
    <property type="entry name" value="Metalloproteases ('zincins'), catalytic domain"/>
    <property type="match status" value="1"/>
</dbReference>
<evidence type="ECO:0000259" key="15">
    <source>
        <dbReference type="Pfam" id="PF07504"/>
    </source>
</evidence>
<dbReference type="GO" id="GO:0008270">
    <property type="term" value="F:zinc ion binding"/>
    <property type="evidence" value="ECO:0007669"/>
    <property type="project" value="InterPro"/>
</dbReference>
<dbReference type="Pfam" id="PF02128">
    <property type="entry name" value="Peptidase_M36"/>
    <property type="match status" value="1"/>
</dbReference>
<dbReference type="EC" id="3.4.24.-" evidence="13"/>
<feature type="binding site" evidence="12">
    <location>
        <position position="426"/>
    </location>
    <ligand>
        <name>Zn(2+)</name>
        <dbReference type="ChEBI" id="CHEBI:29105"/>
        <note>catalytic</note>
    </ligand>
</feature>
<keyword evidence="3 13" id="KW-0964">Secreted</keyword>
<evidence type="ECO:0000256" key="1">
    <source>
        <dbReference type="ARBA" id="ARBA00004613"/>
    </source>
</evidence>
<comment type="cofactor">
    <cofactor evidence="12">
        <name>Zn(2+)</name>
        <dbReference type="ChEBI" id="CHEBI:29105"/>
    </cofactor>
    <text evidence="12">Binds 1 zinc ion per subunit.</text>
</comment>
<feature type="compositionally biased region" description="Polar residues" evidence="14">
    <location>
        <begin position="270"/>
        <end position="307"/>
    </location>
</feature>
<keyword evidence="9 13" id="KW-0482">Metalloprotease</keyword>
<evidence type="ECO:0000256" key="14">
    <source>
        <dbReference type="SAM" id="MobiDB-lite"/>
    </source>
</evidence>
<evidence type="ECO:0000256" key="7">
    <source>
        <dbReference type="ARBA" id="ARBA00022801"/>
    </source>
</evidence>
<dbReference type="OrthoDB" id="3227768at2759"/>
<keyword evidence="17" id="KW-1185">Reference proteome</keyword>
<evidence type="ECO:0000256" key="10">
    <source>
        <dbReference type="ARBA" id="ARBA00023145"/>
    </source>
</evidence>
<reference evidence="17" key="2">
    <citation type="submission" date="2009-11" db="EMBL/GenBank/DDBJ databases">
        <title>The Genome Sequence of Allomyces macrogynus strain ATCC 38327.</title>
        <authorList>
            <consortium name="The Broad Institute Genome Sequencing Platform"/>
            <person name="Russ C."/>
            <person name="Cuomo C."/>
            <person name="Shea T."/>
            <person name="Young S.K."/>
            <person name="Zeng Q."/>
            <person name="Koehrsen M."/>
            <person name="Haas B."/>
            <person name="Borodovsky M."/>
            <person name="Guigo R."/>
            <person name="Alvarado L."/>
            <person name="Berlin A."/>
            <person name="Borenstein D."/>
            <person name="Chen Z."/>
            <person name="Engels R."/>
            <person name="Freedman E."/>
            <person name="Gellesch M."/>
            <person name="Goldberg J."/>
            <person name="Griggs A."/>
            <person name="Gujja S."/>
            <person name="Heiman D."/>
            <person name="Hepburn T."/>
            <person name="Howarth C."/>
            <person name="Jen D."/>
            <person name="Larson L."/>
            <person name="Lewis B."/>
            <person name="Mehta T."/>
            <person name="Park D."/>
            <person name="Pearson M."/>
            <person name="Roberts A."/>
            <person name="Saif S."/>
            <person name="Shenoy N."/>
            <person name="Sisk P."/>
            <person name="Stolte C."/>
            <person name="Sykes S."/>
            <person name="Walk T."/>
            <person name="White J."/>
            <person name="Yandava C."/>
            <person name="Burger G."/>
            <person name="Gray M.W."/>
            <person name="Holland P.W.H."/>
            <person name="King N."/>
            <person name="Lang F.B.F."/>
            <person name="Roger A.J."/>
            <person name="Ruiz-Trillo I."/>
            <person name="Lander E."/>
            <person name="Nusbaum C."/>
        </authorList>
    </citation>
    <scope>NUCLEOTIDE SEQUENCE [LARGE SCALE GENOMIC DNA]</scope>
    <source>
        <strain evidence="17">ATCC 38327</strain>
    </source>
</reference>
<evidence type="ECO:0000256" key="6">
    <source>
        <dbReference type="ARBA" id="ARBA00022729"/>
    </source>
</evidence>
<evidence type="ECO:0000313" key="17">
    <source>
        <dbReference type="Proteomes" id="UP000054350"/>
    </source>
</evidence>
<feature type="domain" description="FTP" evidence="15">
    <location>
        <begin position="81"/>
        <end position="129"/>
    </location>
</feature>
<evidence type="ECO:0000256" key="9">
    <source>
        <dbReference type="ARBA" id="ARBA00023049"/>
    </source>
</evidence>
<feature type="signal peptide" evidence="13">
    <location>
        <begin position="1"/>
        <end position="27"/>
    </location>
</feature>
<dbReference type="GO" id="GO:0006508">
    <property type="term" value="P:proteolysis"/>
    <property type="evidence" value="ECO:0007669"/>
    <property type="project" value="UniProtKB-KW"/>
</dbReference>
<feature type="region of interest" description="Disordered" evidence="14">
    <location>
        <begin position="270"/>
        <end position="311"/>
    </location>
</feature>
<dbReference type="Pfam" id="PF07504">
    <property type="entry name" value="FTP"/>
    <property type="match status" value="1"/>
</dbReference>
<dbReference type="InterPro" id="IPR027268">
    <property type="entry name" value="Peptidase_M4/M1_CTD_sf"/>
</dbReference>
<dbReference type="Proteomes" id="UP000054350">
    <property type="component" value="Unassembled WGS sequence"/>
</dbReference>
<feature type="region of interest" description="Disordered" evidence="14">
    <location>
        <begin position="625"/>
        <end position="683"/>
    </location>
</feature>
<keyword evidence="7 13" id="KW-0378">Hydrolase</keyword>
<feature type="active site" evidence="11">
    <location>
        <position position="427"/>
    </location>
</feature>
<feature type="compositionally biased region" description="Low complexity" evidence="14">
    <location>
        <begin position="628"/>
        <end position="683"/>
    </location>
</feature>
<protein>
    <recommendedName>
        <fullName evidence="13">Extracellular metalloproteinase</fullName>
        <ecNumber evidence="13">3.4.24.-</ecNumber>
    </recommendedName>
    <alternativeName>
        <fullName evidence="13">Fungalysin</fullName>
    </alternativeName>
</protein>
<evidence type="ECO:0000256" key="2">
    <source>
        <dbReference type="ARBA" id="ARBA00006006"/>
    </source>
</evidence>
<keyword evidence="4 13" id="KW-0645">Protease</keyword>
<dbReference type="PANTHER" id="PTHR33478:SF1">
    <property type="entry name" value="EXTRACELLULAR METALLOPROTEINASE MEP"/>
    <property type="match status" value="1"/>
</dbReference>
<keyword evidence="8 12" id="KW-0862">Zinc</keyword>
<sequence>MISSARKFAVLFLLALIATQAITFADAKRGDRKVKVPAIAHSTFTTSVPTTASLVATGGNTDAKAAASAFITSQLGFTTSDFVVKDVVPVSNGVSAVHVRQLVNGLEVVNGDINVNVKNGQVISYGDKFFRGTRPAKPSASFAKSAKSPGDAFKSLAAYIGSTPTKVDVKDATPEGASSGQQFIIDTDIAQKPVPAKYAYVQDGADLKLVYSYQVKQEQAWYHAHVNTQSGAVEAINDWVADASYSVLPVGIENPNKGSIQVVDSSTAVKSNASPQGWHSTGTTSYQDTRGNNIQAQPNTATSSKNVRPSGGSALDFTAYKPDFSKGADQYTPAATVQLFYMLNEAHDLSYQYGFDEASGNFQVNNFGKGGAGNDAVIANAQDRSGTNNANFATPPDGQQPTTNQYIFTETTPTRDGVYDLTIPFHEFMHGITNRLTGGPSNTDCLADGESGGMGEGWGDVFGLWANVLKADTKRGTSLPMGAYVLGNSAGIRTYPYSTDLSVCPNLYSYLGKSGYDEVHMIGELWASMLLEVYFNLVDKSGFGDIWAADLTKGNGLFFRLVLDGNKLQPCSPTFINARDAILQADVNLTGGANKCEIWKGFAKRGLGSKATSSYKDSFDVPAECSGTSTSTTAKPTSTTTKSTTTIKPTTTVSTTTTVKPTTTAKPTTTTTKTTTTKTPTPTPTVSCPWWDPWCDEY</sequence>
<keyword evidence="5 12" id="KW-0479">Metal-binding</keyword>
<evidence type="ECO:0000256" key="4">
    <source>
        <dbReference type="ARBA" id="ARBA00022670"/>
    </source>
</evidence>
<organism evidence="16 17">
    <name type="scientific">Allomyces macrogynus (strain ATCC 38327)</name>
    <name type="common">Allomyces javanicus var. macrogynus</name>
    <dbReference type="NCBI Taxonomy" id="578462"/>
    <lineage>
        <taxon>Eukaryota</taxon>
        <taxon>Fungi</taxon>
        <taxon>Fungi incertae sedis</taxon>
        <taxon>Blastocladiomycota</taxon>
        <taxon>Blastocladiomycetes</taxon>
        <taxon>Blastocladiales</taxon>
        <taxon>Blastocladiaceae</taxon>
        <taxon>Allomyces</taxon>
    </lineage>
</organism>
<evidence type="ECO:0000313" key="16">
    <source>
        <dbReference type="EMBL" id="KNE65515.1"/>
    </source>
</evidence>
<dbReference type="Gene3D" id="3.10.170.10">
    <property type="match status" value="1"/>
</dbReference>
<reference evidence="16 17" key="1">
    <citation type="submission" date="2009-11" db="EMBL/GenBank/DDBJ databases">
        <title>Annotation of Allomyces macrogynus ATCC 38327.</title>
        <authorList>
            <consortium name="The Broad Institute Genome Sequencing Platform"/>
            <person name="Russ C."/>
            <person name="Cuomo C."/>
            <person name="Burger G."/>
            <person name="Gray M.W."/>
            <person name="Holland P.W.H."/>
            <person name="King N."/>
            <person name="Lang F.B.F."/>
            <person name="Roger A.J."/>
            <person name="Ruiz-Trillo I."/>
            <person name="Young S.K."/>
            <person name="Zeng Q."/>
            <person name="Gargeya S."/>
            <person name="Fitzgerald M."/>
            <person name="Haas B."/>
            <person name="Abouelleil A."/>
            <person name="Alvarado L."/>
            <person name="Arachchi H.M."/>
            <person name="Berlin A."/>
            <person name="Chapman S.B."/>
            <person name="Gearin G."/>
            <person name="Goldberg J."/>
            <person name="Griggs A."/>
            <person name="Gujja S."/>
            <person name="Hansen M."/>
            <person name="Heiman D."/>
            <person name="Howarth C."/>
            <person name="Larimer J."/>
            <person name="Lui A."/>
            <person name="MacDonald P.J.P."/>
            <person name="McCowen C."/>
            <person name="Montmayeur A."/>
            <person name="Murphy C."/>
            <person name="Neiman D."/>
            <person name="Pearson M."/>
            <person name="Priest M."/>
            <person name="Roberts A."/>
            <person name="Saif S."/>
            <person name="Shea T."/>
            <person name="Sisk P."/>
            <person name="Stolte C."/>
            <person name="Sykes S."/>
            <person name="Wortman J."/>
            <person name="Nusbaum C."/>
            <person name="Birren B."/>
        </authorList>
    </citation>
    <scope>NUCLEOTIDE SEQUENCE [LARGE SCALE GENOMIC DNA]</scope>
    <source>
        <strain evidence="16 17">ATCC 38327</strain>
    </source>
</reference>
<evidence type="ECO:0000256" key="3">
    <source>
        <dbReference type="ARBA" id="ARBA00022525"/>
    </source>
</evidence>
<dbReference type="Gene3D" id="1.10.390.10">
    <property type="entry name" value="Neutral Protease Domain 2"/>
    <property type="match status" value="1"/>
</dbReference>
<evidence type="ECO:0000256" key="11">
    <source>
        <dbReference type="PIRSR" id="PIRSR601842-1"/>
    </source>
</evidence>
<dbReference type="OMA" id="YSANMVH"/>
<dbReference type="InterPro" id="IPR011096">
    <property type="entry name" value="FTP_domain"/>
</dbReference>
<evidence type="ECO:0000256" key="8">
    <source>
        <dbReference type="ARBA" id="ARBA00022833"/>
    </source>
</evidence>
<dbReference type="InterPro" id="IPR001842">
    <property type="entry name" value="Peptidase_M36"/>
</dbReference>
<dbReference type="eggNOG" id="ENOG502QTDC">
    <property type="taxonomic scope" value="Eukaryota"/>
</dbReference>
<keyword evidence="6 13" id="KW-0732">Signal</keyword>